<dbReference type="EMBL" id="JANAVB010031415">
    <property type="protein sequence ID" value="KAJ6812123.1"/>
    <property type="molecule type" value="Genomic_DNA"/>
</dbReference>
<evidence type="ECO:0000313" key="2">
    <source>
        <dbReference type="Proteomes" id="UP001140949"/>
    </source>
</evidence>
<reference evidence="1" key="2">
    <citation type="submission" date="2023-04" db="EMBL/GenBank/DDBJ databases">
        <authorList>
            <person name="Bruccoleri R.E."/>
            <person name="Oakeley E.J."/>
            <person name="Faust A.-M."/>
            <person name="Dessus-Babus S."/>
            <person name="Altorfer M."/>
            <person name="Burckhardt D."/>
            <person name="Oertli M."/>
            <person name="Naumann U."/>
            <person name="Petersen F."/>
            <person name="Wong J."/>
        </authorList>
    </citation>
    <scope>NUCLEOTIDE SEQUENCE</scope>
    <source>
        <strain evidence="1">GSM-AAB239-AS_SAM_17_03QT</strain>
        <tissue evidence="1">Leaf</tissue>
    </source>
</reference>
<gene>
    <name evidence="1" type="ORF">M6B38_151895</name>
</gene>
<name>A0AAX6F7I2_IRIPA</name>
<evidence type="ECO:0000313" key="1">
    <source>
        <dbReference type="EMBL" id="KAJ6812123.1"/>
    </source>
</evidence>
<accession>A0AAX6F7I2</accession>
<reference evidence="1" key="1">
    <citation type="journal article" date="2023" name="GigaByte">
        <title>Genome assembly of the bearded iris, Iris pallida Lam.</title>
        <authorList>
            <person name="Bruccoleri R.E."/>
            <person name="Oakeley E.J."/>
            <person name="Faust A.M.E."/>
            <person name="Altorfer M."/>
            <person name="Dessus-Babus S."/>
            <person name="Burckhardt D."/>
            <person name="Oertli M."/>
            <person name="Naumann U."/>
            <person name="Petersen F."/>
            <person name="Wong J."/>
        </authorList>
    </citation>
    <scope>NUCLEOTIDE SEQUENCE</scope>
    <source>
        <strain evidence="1">GSM-AAB239-AS_SAM_17_03QT</strain>
    </source>
</reference>
<sequence>MVAAPETVASGEVRLGRYMDFSCVWFWFVSSIGHRILCTGNQRNGVVDTGHSGSDPTDTTHILCIVCWRRIRVGG</sequence>
<proteinExistence type="predicted"/>
<keyword evidence="2" id="KW-1185">Reference proteome</keyword>
<organism evidence="1 2">
    <name type="scientific">Iris pallida</name>
    <name type="common">Sweet iris</name>
    <dbReference type="NCBI Taxonomy" id="29817"/>
    <lineage>
        <taxon>Eukaryota</taxon>
        <taxon>Viridiplantae</taxon>
        <taxon>Streptophyta</taxon>
        <taxon>Embryophyta</taxon>
        <taxon>Tracheophyta</taxon>
        <taxon>Spermatophyta</taxon>
        <taxon>Magnoliopsida</taxon>
        <taxon>Liliopsida</taxon>
        <taxon>Asparagales</taxon>
        <taxon>Iridaceae</taxon>
        <taxon>Iridoideae</taxon>
        <taxon>Irideae</taxon>
        <taxon>Iris</taxon>
    </lineage>
</organism>
<protein>
    <submittedName>
        <fullName evidence="1">Formin-like protein 20</fullName>
    </submittedName>
</protein>
<dbReference type="AlphaFoldDB" id="A0AAX6F7I2"/>
<comment type="caution">
    <text evidence="1">The sequence shown here is derived from an EMBL/GenBank/DDBJ whole genome shotgun (WGS) entry which is preliminary data.</text>
</comment>
<dbReference type="Proteomes" id="UP001140949">
    <property type="component" value="Unassembled WGS sequence"/>
</dbReference>